<evidence type="ECO:0000256" key="9">
    <source>
        <dbReference type="ARBA" id="ARBA00023136"/>
    </source>
</evidence>
<sequence length="358" mass="40330">MFYKFIPLSLLFALFLSFSTVSFAETSAEPEEEFNFSEMIMHHVTDAHEWHFATIGHTHVTIPLPVILYNTVDKKWDVFLSNKFHSEGFEGEGEHEQHNYKGYFVDDHNHIAHIDGKKFYDFSITKNVASLLLSAVLLIVVFFTIAGAYKKNHGKAPKGIQSFFEPIVMFIRDDIAKTAIVGHDKHGKAKYEKYLPYLLTVFFFIWFNNLLGLMPGGANLTGNIAVTLILALITLCITLFSSNKYYWQHIFATPGVPAWLLPIMIPVELVGILTKPFSLMIRLFANITAGHIIILSLLGLIFVAKHIAASIVIIPFALFMNAIELMVAILQAYIFTLLSAMYIGSAVEGHEAHDDYGH</sequence>
<dbReference type="GO" id="GO:0005886">
    <property type="term" value="C:plasma membrane"/>
    <property type="evidence" value="ECO:0007669"/>
    <property type="project" value="UniProtKB-SubCell"/>
</dbReference>
<evidence type="ECO:0000256" key="3">
    <source>
        <dbReference type="ARBA" id="ARBA00022448"/>
    </source>
</evidence>
<keyword evidence="13" id="KW-0732">Signal</keyword>
<feature type="transmembrane region" description="Helical" evidence="11">
    <location>
        <begin position="252"/>
        <end position="273"/>
    </location>
</feature>
<keyword evidence="5 11" id="KW-0812">Transmembrane</keyword>
<dbReference type="PANTHER" id="PTHR11410:SF0">
    <property type="entry name" value="ATP SYNTHASE SUBUNIT A"/>
    <property type="match status" value="1"/>
</dbReference>
<evidence type="ECO:0000313" key="14">
    <source>
        <dbReference type="EMBL" id="QHT72117.1"/>
    </source>
</evidence>
<feature type="transmembrane region" description="Helical" evidence="11">
    <location>
        <begin position="279"/>
        <end position="304"/>
    </location>
</feature>
<dbReference type="PANTHER" id="PTHR11410">
    <property type="entry name" value="ATP SYNTHASE SUBUNIT A"/>
    <property type="match status" value="1"/>
</dbReference>
<dbReference type="InterPro" id="IPR000568">
    <property type="entry name" value="ATP_synth_F0_asu"/>
</dbReference>
<evidence type="ECO:0000313" key="15">
    <source>
        <dbReference type="Proteomes" id="UP000480178"/>
    </source>
</evidence>
<organism evidence="14 15">
    <name type="scientific">Rhodocytophaga rosea</name>
    <dbReference type="NCBI Taxonomy" id="2704465"/>
    <lineage>
        <taxon>Bacteria</taxon>
        <taxon>Pseudomonadati</taxon>
        <taxon>Bacteroidota</taxon>
        <taxon>Cytophagia</taxon>
        <taxon>Cytophagales</taxon>
        <taxon>Rhodocytophagaceae</taxon>
        <taxon>Rhodocytophaga</taxon>
    </lineage>
</organism>
<evidence type="ECO:0000256" key="2">
    <source>
        <dbReference type="ARBA" id="ARBA00006810"/>
    </source>
</evidence>
<dbReference type="HAMAP" id="MF_01393">
    <property type="entry name" value="ATP_synth_a_bact"/>
    <property type="match status" value="1"/>
</dbReference>
<keyword evidence="4 11" id="KW-0138">CF(0)</keyword>
<reference evidence="14 15" key="1">
    <citation type="submission" date="2020-01" db="EMBL/GenBank/DDBJ databases">
        <authorList>
            <person name="Kim M.K."/>
        </authorList>
    </citation>
    <scope>NUCLEOTIDE SEQUENCE [LARGE SCALE GENOMIC DNA]</scope>
    <source>
        <strain evidence="14 15">172606-1</strain>
    </source>
</reference>
<feature type="transmembrane region" description="Helical" evidence="11">
    <location>
        <begin position="311"/>
        <end position="334"/>
    </location>
</feature>
<evidence type="ECO:0000256" key="11">
    <source>
        <dbReference type="HAMAP-Rule" id="MF_01393"/>
    </source>
</evidence>
<feature type="transmembrane region" description="Helical" evidence="11">
    <location>
        <begin position="194"/>
        <end position="214"/>
    </location>
</feature>
<dbReference type="Pfam" id="PF00119">
    <property type="entry name" value="ATP-synt_A"/>
    <property type="match status" value="1"/>
</dbReference>
<gene>
    <name evidence="11 14" type="primary">atpB</name>
    <name evidence="14" type="ORF">GXP67_21440</name>
</gene>
<keyword evidence="8 11" id="KW-0406">Ion transport</keyword>
<keyword evidence="7 11" id="KW-1133">Transmembrane helix</keyword>
<name>A0A6C0GW44_9BACT</name>
<evidence type="ECO:0000256" key="4">
    <source>
        <dbReference type="ARBA" id="ARBA00022547"/>
    </source>
</evidence>
<dbReference type="NCBIfam" id="TIGR01131">
    <property type="entry name" value="ATP_synt_6_or_A"/>
    <property type="match status" value="1"/>
</dbReference>
<protein>
    <recommendedName>
        <fullName evidence="11 12">ATP synthase subunit a</fullName>
    </recommendedName>
    <alternativeName>
        <fullName evidence="11">ATP synthase F0 sector subunit a</fullName>
    </alternativeName>
    <alternativeName>
        <fullName evidence="11">F-ATPase subunit 6</fullName>
    </alternativeName>
</protein>
<dbReference type="Gene3D" id="1.20.120.220">
    <property type="entry name" value="ATP synthase, F0 complex, subunit A"/>
    <property type="match status" value="1"/>
</dbReference>
<dbReference type="CDD" id="cd00310">
    <property type="entry name" value="ATP-synt_Fo_a_6"/>
    <property type="match status" value="1"/>
</dbReference>
<dbReference type="InterPro" id="IPR035908">
    <property type="entry name" value="F0_ATP_A_sf"/>
</dbReference>
<accession>A0A6C0GW44</accession>
<proteinExistence type="inferred from homology"/>
<dbReference type="SUPFAM" id="SSF81336">
    <property type="entry name" value="F1F0 ATP synthase subunit A"/>
    <property type="match status" value="1"/>
</dbReference>
<feature type="signal peptide" evidence="13">
    <location>
        <begin position="1"/>
        <end position="24"/>
    </location>
</feature>
<dbReference type="KEGG" id="rhoz:GXP67_21440"/>
<dbReference type="AlphaFoldDB" id="A0A6C0GW44"/>
<comment type="subcellular location">
    <subcellularLocation>
        <location evidence="11 12">Cell membrane</location>
        <topology evidence="11 12">Multi-pass membrane protein</topology>
    </subcellularLocation>
    <subcellularLocation>
        <location evidence="1">Membrane</location>
        <topology evidence="1">Multi-pass membrane protein</topology>
    </subcellularLocation>
</comment>
<keyword evidence="11" id="KW-1003">Cell membrane</keyword>
<evidence type="ECO:0000256" key="13">
    <source>
        <dbReference type="SAM" id="SignalP"/>
    </source>
</evidence>
<evidence type="ECO:0000256" key="8">
    <source>
        <dbReference type="ARBA" id="ARBA00023065"/>
    </source>
</evidence>
<keyword evidence="6 11" id="KW-0375">Hydrogen ion transport</keyword>
<feature type="transmembrane region" description="Helical" evidence="11">
    <location>
        <begin position="220"/>
        <end position="240"/>
    </location>
</feature>
<keyword evidence="9 11" id="KW-0472">Membrane</keyword>
<evidence type="ECO:0000256" key="6">
    <source>
        <dbReference type="ARBA" id="ARBA00022781"/>
    </source>
</evidence>
<dbReference type="Proteomes" id="UP000480178">
    <property type="component" value="Chromosome"/>
</dbReference>
<evidence type="ECO:0000256" key="5">
    <source>
        <dbReference type="ARBA" id="ARBA00022692"/>
    </source>
</evidence>
<evidence type="ECO:0000256" key="1">
    <source>
        <dbReference type="ARBA" id="ARBA00004141"/>
    </source>
</evidence>
<evidence type="ECO:0000256" key="7">
    <source>
        <dbReference type="ARBA" id="ARBA00022989"/>
    </source>
</evidence>
<dbReference type="GO" id="GO:0045259">
    <property type="term" value="C:proton-transporting ATP synthase complex"/>
    <property type="evidence" value="ECO:0007669"/>
    <property type="project" value="UniProtKB-KW"/>
</dbReference>
<dbReference type="GO" id="GO:0046933">
    <property type="term" value="F:proton-transporting ATP synthase activity, rotational mechanism"/>
    <property type="evidence" value="ECO:0007669"/>
    <property type="project" value="UniProtKB-UniRule"/>
</dbReference>
<keyword evidence="15" id="KW-1185">Reference proteome</keyword>
<feature type="transmembrane region" description="Helical" evidence="11">
    <location>
        <begin position="128"/>
        <end position="149"/>
    </location>
</feature>
<feature type="chain" id="PRO_5025407027" description="ATP synthase subunit a" evidence="13">
    <location>
        <begin position="25"/>
        <end position="358"/>
    </location>
</feature>
<comment type="similarity">
    <text evidence="2 11 12">Belongs to the ATPase A chain family.</text>
</comment>
<comment type="function">
    <text evidence="11 12">Key component of the proton channel; it plays a direct role in the translocation of protons across the membrane.</text>
</comment>
<evidence type="ECO:0000256" key="10">
    <source>
        <dbReference type="ARBA" id="ARBA00023310"/>
    </source>
</evidence>
<keyword evidence="3 11" id="KW-0813">Transport</keyword>
<dbReference type="EMBL" id="CP048222">
    <property type="protein sequence ID" value="QHT72117.1"/>
    <property type="molecule type" value="Genomic_DNA"/>
</dbReference>
<keyword evidence="10 11" id="KW-0066">ATP synthesis</keyword>
<dbReference type="PRINTS" id="PR00123">
    <property type="entry name" value="ATPASEA"/>
</dbReference>
<dbReference type="InterPro" id="IPR045083">
    <property type="entry name" value="ATP_synth_F0_asu_bact/mt"/>
</dbReference>
<evidence type="ECO:0000256" key="12">
    <source>
        <dbReference type="RuleBase" id="RU000483"/>
    </source>
</evidence>